<dbReference type="GO" id="GO:0031410">
    <property type="term" value="C:cytoplasmic vesicle"/>
    <property type="evidence" value="ECO:0007669"/>
    <property type="project" value="UniProtKB-KW"/>
</dbReference>
<dbReference type="GO" id="GO:0008199">
    <property type="term" value="F:ferric iron binding"/>
    <property type="evidence" value="ECO:0007669"/>
    <property type="project" value="InterPro"/>
</dbReference>
<evidence type="ECO:0000256" key="4">
    <source>
        <dbReference type="ARBA" id="ARBA00022434"/>
    </source>
</evidence>
<evidence type="ECO:0000256" key="13">
    <source>
        <dbReference type="ARBA" id="ARBA00047990"/>
    </source>
</evidence>
<evidence type="ECO:0000256" key="6">
    <source>
        <dbReference type="ARBA" id="ARBA00022723"/>
    </source>
</evidence>
<comment type="subcellular location">
    <subcellularLocation>
        <location evidence="2">Cytoplasmic vesicle</location>
        <location evidence="2">Autophagosome</location>
    </subcellularLocation>
    <subcellularLocation>
        <location evidence="1">Lysosome</location>
    </subcellularLocation>
</comment>
<dbReference type="Gene3D" id="1.20.1260.10">
    <property type="match status" value="1"/>
</dbReference>
<dbReference type="PANTHER" id="PTHR11431">
    <property type="entry name" value="FERRITIN"/>
    <property type="match status" value="1"/>
</dbReference>
<dbReference type="Pfam" id="PF00210">
    <property type="entry name" value="Ferritin"/>
    <property type="match status" value="1"/>
</dbReference>
<keyword evidence="9" id="KW-0458">Lysosome</keyword>
<dbReference type="PANTHER" id="PTHR11431:SF97">
    <property type="entry name" value="FERRITIN HEAVY POLYPEPTIDE-LIKE 17-RELATED"/>
    <property type="match status" value="1"/>
</dbReference>
<dbReference type="InterPro" id="IPR012347">
    <property type="entry name" value="Ferritin-like"/>
</dbReference>
<evidence type="ECO:0000256" key="14">
    <source>
        <dbReference type="PIRSR" id="PIRSR601519-1"/>
    </source>
</evidence>
<comment type="subunit">
    <text evidence="11">Oligomer of 24 subunits. There are two types of subunits: L (light) chain and H (heavy) chain. The major chain can be light or heavy, depending on the species and tissue type. The functional molecule forms a roughly spherical shell with a diameter of 12 nm and contains a central cavity into which the insoluble mineral iron core is deposited. Interacts with NCOA4; NCOA4 promotes targeting of the iron-binding ferritin complex to autolysosomes following starvation or iron depletion.</text>
</comment>
<comment type="function">
    <text evidence="15">Stores iron in a soluble, non-toxic, readily available form. Important for iron homeostasis. Iron is taken up in the ferrous form and deposited as ferric hydroxides after oxidation.</text>
</comment>
<keyword evidence="6 14" id="KW-0479">Metal-binding</keyword>
<evidence type="ECO:0000256" key="12">
    <source>
        <dbReference type="ARBA" id="ARBA00045964"/>
    </source>
</evidence>
<evidence type="ECO:0000256" key="9">
    <source>
        <dbReference type="ARBA" id="ARBA00023228"/>
    </source>
</evidence>
<keyword evidence="18" id="KW-1185">Reference proteome</keyword>
<organism evidence="17 18">
    <name type="scientific">Suricata suricatta</name>
    <name type="common">Meerkat</name>
    <dbReference type="NCBI Taxonomy" id="37032"/>
    <lineage>
        <taxon>Eukaryota</taxon>
        <taxon>Metazoa</taxon>
        <taxon>Chordata</taxon>
        <taxon>Craniata</taxon>
        <taxon>Vertebrata</taxon>
        <taxon>Euteleostomi</taxon>
        <taxon>Mammalia</taxon>
        <taxon>Eutheria</taxon>
        <taxon>Laurasiatheria</taxon>
        <taxon>Carnivora</taxon>
        <taxon>Feliformia</taxon>
        <taxon>Herpestidae</taxon>
        <taxon>Suricata</taxon>
    </lineage>
</organism>
<evidence type="ECO:0000256" key="8">
    <source>
        <dbReference type="ARBA" id="ARBA00023004"/>
    </source>
</evidence>
<comment type="catalytic activity">
    <reaction evidence="13">
        <text>4 Fe(2+) + O2 + 4 H(+) = 4 Fe(3+) + 2 H2O</text>
        <dbReference type="Rhea" id="RHEA:11148"/>
        <dbReference type="ChEBI" id="CHEBI:15377"/>
        <dbReference type="ChEBI" id="CHEBI:15378"/>
        <dbReference type="ChEBI" id="CHEBI:15379"/>
        <dbReference type="ChEBI" id="CHEBI:29033"/>
        <dbReference type="ChEBI" id="CHEBI:29034"/>
        <dbReference type="EC" id="1.16.3.1"/>
    </reaction>
</comment>
<evidence type="ECO:0000256" key="11">
    <source>
        <dbReference type="ARBA" id="ARBA00044959"/>
    </source>
</evidence>
<keyword evidence="10" id="KW-0968">Cytoplasmic vesicle</keyword>
<dbReference type="FunFam" id="1.20.1260.10:FF:000024">
    <property type="entry name" value="Ferritin heavy chain"/>
    <property type="match status" value="1"/>
</dbReference>
<evidence type="ECO:0000256" key="1">
    <source>
        <dbReference type="ARBA" id="ARBA00004371"/>
    </source>
</evidence>
<evidence type="ECO:0000256" key="3">
    <source>
        <dbReference type="ARBA" id="ARBA00007513"/>
    </source>
</evidence>
<proteinExistence type="inferred from homology"/>
<evidence type="ECO:0000256" key="5">
    <source>
        <dbReference type="ARBA" id="ARBA00022490"/>
    </source>
</evidence>
<protein>
    <recommendedName>
        <fullName evidence="15">Ferritin</fullName>
    </recommendedName>
</protein>
<evidence type="ECO:0000256" key="10">
    <source>
        <dbReference type="ARBA" id="ARBA00023329"/>
    </source>
</evidence>
<feature type="binding site" evidence="14">
    <location>
        <position position="96"/>
    </location>
    <ligand>
        <name>Fe cation</name>
        <dbReference type="ChEBI" id="CHEBI:24875"/>
        <label>1</label>
    </ligand>
</feature>
<dbReference type="AlphaFoldDB" id="A0A673VFF8"/>
<evidence type="ECO:0000256" key="2">
    <source>
        <dbReference type="ARBA" id="ARBA00004419"/>
    </source>
</evidence>
<feature type="binding site" evidence="14">
    <location>
        <position position="66"/>
    </location>
    <ligand>
        <name>Fe cation</name>
        <dbReference type="ChEBI" id="CHEBI:24875"/>
        <label>1</label>
    </ligand>
</feature>
<dbReference type="CDD" id="cd01056">
    <property type="entry name" value="Euk_Ferritin"/>
    <property type="match status" value="1"/>
</dbReference>
<sequence>MATAPPSPVCQNYHPDCEAAINSQIDLKLYASYVYLSVSFYFDRIDVALENFAQFFLRQSDVVSKHAEQLMKLQNLRGGCLRLRDIRKPDCAFHLEKTLNQSLLDLYQLATKKNDTHLCKIMEVYGGGVG</sequence>
<dbReference type="GO" id="GO:0005776">
    <property type="term" value="C:autophagosome"/>
    <property type="evidence" value="ECO:0007669"/>
    <property type="project" value="UniProtKB-SubCell"/>
</dbReference>
<keyword evidence="5" id="KW-0963">Cytoplasm</keyword>
<dbReference type="GO" id="GO:0006879">
    <property type="term" value="P:intracellular iron ion homeostasis"/>
    <property type="evidence" value="ECO:0007669"/>
    <property type="project" value="UniProtKB-KW"/>
</dbReference>
<name>A0A673VFF8_SURSU</name>
<evidence type="ECO:0000313" key="18">
    <source>
        <dbReference type="Proteomes" id="UP000472268"/>
    </source>
</evidence>
<dbReference type="GO" id="GO:0005764">
    <property type="term" value="C:lysosome"/>
    <property type="evidence" value="ECO:0007669"/>
    <property type="project" value="UniProtKB-SubCell"/>
</dbReference>
<dbReference type="Ensembl" id="ENSSSUT00005036696.1">
    <property type="protein sequence ID" value="ENSSSUP00005032170.1"/>
    <property type="gene ID" value="ENSSSUG00005020724.1"/>
</dbReference>
<dbReference type="InterPro" id="IPR009040">
    <property type="entry name" value="Ferritin-like_diiron"/>
</dbReference>
<comment type="function">
    <text evidence="12">Stores iron in a soluble, non-toxic, readily available form. Important for iron homeostasis. Has ferroxidase activity. Iron is taken up in the ferrous form and deposited as ferric hydroxides after oxidation. Also plays a role in delivery of iron to cells. Mediates iron uptake in capsule cells of the developing kidney. Delivery to lysosomes is mediated by the cargo receptor NCOA4 for autophagic degradation and release of iron.</text>
</comment>
<comment type="similarity">
    <text evidence="3 15">Belongs to the ferritin family.</text>
</comment>
<feature type="domain" description="Ferritin-like diiron" evidence="16">
    <location>
        <begin position="11"/>
        <end position="130"/>
    </location>
</feature>
<dbReference type="PROSITE" id="PS50905">
    <property type="entry name" value="FERRITIN_LIKE"/>
    <property type="match status" value="1"/>
</dbReference>
<dbReference type="SUPFAM" id="SSF47240">
    <property type="entry name" value="Ferritin-like"/>
    <property type="match status" value="1"/>
</dbReference>
<reference evidence="17" key="2">
    <citation type="submission" date="2025-09" db="UniProtKB">
        <authorList>
            <consortium name="Ensembl"/>
        </authorList>
    </citation>
    <scope>IDENTIFICATION</scope>
</reference>
<evidence type="ECO:0000259" key="16">
    <source>
        <dbReference type="PROSITE" id="PS50905"/>
    </source>
</evidence>
<evidence type="ECO:0000256" key="15">
    <source>
        <dbReference type="RuleBase" id="RU361145"/>
    </source>
</evidence>
<dbReference type="InterPro" id="IPR009078">
    <property type="entry name" value="Ferritin-like_SF"/>
</dbReference>
<dbReference type="GO" id="GO:0008198">
    <property type="term" value="F:ferrous iron binding"/>
    <property type="evidence" value="ECO:0007669"/>
    <property type="project" value="TreeGrafter"/>
</dbReference>
<keyword evidence="7" id="KW-0560">Oxidoreductase</keyword>
<keyword evidence="4 15" id="KW-0409">Iron storage</keyword>
<dbReference type="Proteomes" id="UP000472268">
    <property type="component" value="Unplaced"/>
</dbReference>
<evidence type="ECO:0000313" key="17">
    <source>
        <dbReference type="Ensembl" id="ENSSSUP00005032170.1"/>
    </source>
</evidence>
<dbReference type="GO" id="GO:0006826">
    <property type="term" value="P:iron ion transport"/>
    <property type="evidence" value="ECO:0007669"/>
    <property type="project" value="InterPro"/>
</dbReference>
<dbReference type="InterPro" id="IPR001519">
    <property type="entry name" value="Ferritin"/>
</dbReference>
<dbReference type="GO" id="GO:0004322">
    <property type="term" value="F:ferroxidase activity"/>
    <property type="evidence" value="ECO:0007669"/>
    <property type="project" value="UniProtKB-EC"/>
</dbReference>
<dbReference type="InterPro" id="IPR008331">
    <property type="entry name" value="Ferritin_DPS_dom"/>
</dbReference>
<accession>A0A673VFF8</accession>
<keyword evidence="8 14" id="KW-0408">Iron</keyword>
<evidence type="ECO:0000256" key="7">
    <source>
        <dbReference type="ARBA" id="ARBA00023002"/>
    </source>
</evidence>
<reference evidence="17" key="1">
    <citation type="submission" date="2025-08" db="UniProtKB">
        <authorList>
            <consortium name="Ensembl"/>
        </authorList>
    </citation>
    <scope>IDENTIFICATION</scope>
</reference>